<dbReference type="GO" id="GO:0000776">
    <property type="term" value="C:kinetochore"/>
    <property type="evidence" value="ECO:0007669"/>
    <property type="project" value="UniProtKB-ARBA"/>
</dbReference>
<dbReference type="AlphaFoldDB" id="A0AAV8YS74"/>
<evidence type="ECO:0000313" key="2">
    <source>
        <dbReference type="Proteomes" id="UP001162162"/>
    </source>
</evidence>
<reference evidence="1" key="1">
    <citation type="journal article" date="2023" name="Insect Mol. Biol.">
        <title>Genome sequencing provides insights into the evolution of gene families encoding plant cell wall-degrading enzymes in longhorned beetles.</title>
        <authorList>
            <person name="Shin N.R."/>
            <person name="Okamura Y."/>
            <person name="Kirsch R."/>
            <person name="Pauchet Y."/>
        </authorList>
    </citation>
    <scope>NUCLEOTIDE SEQUENCE</scope>
    <source>
        <strain evidence="1">AMC_N1</strain>
    </source>
</reference>
<name>A0AAV8YS74_9CUCU</name>
<dbReference type="GO" id="GO:0005634">
    <property type="term" value="C:nucleus"/>
    <property type="evidence" value="ECO:0007669"/>
    <property type="project" value="TreeGrafter"/>
</dbReference>
<keyword evidence="2" id="KW-1185">Reference proteome</keyword>
<evidence type="ECO:0008006" key="3">
    <source>
        <dbReference type="Google" id="ProtNLM"/>
    </source>
</evidence>
<dbReference type="GO" id="GO:0051754">
    <property type="term" value="P:meiotic sister chromatid cohesion, centromeric"/>
    <property type="evidence" value="ECO:0007669"/>
    <property type="project" value="TreeGrafter"/>
</dbReference>
<accession>A0AAV8YS74</accession>
<evidence type="ECO:0000313" key="1">
    <source>
        <dbReference type="EMBL" id="KAJ8954398.1"/>
    </source>
</evidence>
<dbReference type="GO" id="GO:0032991">
    <property type="term" value="C:protein-containing complex"/>
    <property type="evidence" value="ECO:0007669"/>
    <property type="project" value="UniProtKB-ARBA"/>
</dbReference>
<protein>
    <recommendedName>
        <fullName evidence="3">Protein kinase domain-containing protein</fullName>
    </recommendedName>
</protein>
<dbReference type="GO" id="GO:0007094">
    <property type="term" value="P:mitotic spindle assembly checkpoint signaling"/>
    <property type="evidence" value="ECO:0007669"/>
    <property type="project" value="InterPro"/>
</dbReference>
<dbReference type="PANTHER" id="PTHR14030:SF4">
    <property type="entry name" value="BUB1 KINASE, ISOFORM A-RELATED"/>
    <property type="match status" value="1"/>
</dbReference>
<gene>
    <name evidence="1" type="ORF">NQ318_011072</name>
</gene>
<dbReference type="Proteomes" id="UP001162162">
    <property type="component" value="Unassembled WGS sequence"/>
</dbReference>
<proteinExistence type="predicted"/>
<sequence length="189" mass="21591">MEIQYFAGDQVSILVSDYVAGGSLLDLANMYKLKSGKTMKQPLVVYFALQMLEIVQAMHECFFMPDNSVALQLIDFGCSIDMTLFPPNTTFTRRVTTENFVCCEMLDERPWSYHTDLFCIAATVHVLLFDTYIKLRKQDGLWSITQRDLLNQQCGPANLAPIMSMLAESLKGGDLYTEIRYIMNLLKNR</sequence>
<dbReference type="GO" id="GO:0004672">
    <property type="term" value="F:protein kinase activity"/>
    <property type="evidence" value="ECO:0007669"/>
    <property type="project" value="TreeGrafter"/>
</dbReference>
<organism evidence="1 2">
    <name type="scientific">Aromia moschata</name>
    <dbReference type="NCBI Taxonomy" id="1265417"/>
    <lineage>
        <taxon>Eukaryota</taxon>
        <taxon>Metazoa</taxon>
        <taxon>Ecdysozoa</taxon>
        <taxon>Arthropoda</taxon>
        <taxon>Hexapoda</taxon>
        <taxon>Insecta</taxon>
        <taxon>Pterygota</taxon>
        <taxon>Neoptera</taxon>
        <taxon>Endopterygota</taxon>
        <taxon>Coleoptera</taxon>
        <taxon>Polyphaga</taxon>
        <taxon>Cucujiformia</taxon>
        <taxon>Chrysomeloidea</taxon>
        <taxon>Cerambycidae</taxon>
        <taxon>Cerambycinae</taxon>
        <taxon>Callichromatini</taxon>
        <taxon>Aromia</taxon>
    </lineage>
</organism>
<dbReference type="PANTHER" id="PTHR14030">
    <property type="entry name" value="MITOTIC CHECKPOINT SERINE/THREONINE-PROTEIN KINASE BUB1"/>
    <property type="match status" value="1"/>
</dbReference>
<dbReference type="SUPFAM" id="SSF56112">
    <property type="entry name" value="Protein kinase-like (PK-like)"/>
    <property type="match status" value="1"/>
</dbReference>
<dbReference type="InterPro" id="IPR015661">
    <property type="entry name" value="Bub1/Mad3"/>
</dbReference>
<dbReference type="EMBL" id="JAPWTK010000048">
    <property type="protein sequence ID" value="KAJ8954398.1"/>
    <property type="molecule type" value="Genomic_DNA"/>
</dbReference>
<comment type="caution">
    <text evidence="1">The sequence shown here is derived from an EMBL/GenBank/DDBJ whole genome shotgun (WGS) entry which is preliminary data.</text>
</comment>
<dbReference type="Gene3D" id="1.10.510.10">
    <property type="entry name" value="Transferase(Phosphotransferase) domain 1"/>
    <property type="match status" value="2"/>
</dbReference>
<dbReference type="InterPro" id="IPR011009">
    <property type="entry name" value="Kinase-like_dom_sf"/>
</dbReference>